<accession>A0A267DGQ6</accession>
<proteinExistence type="predicted"/>
<evidence type="ECO:0000313" key="1">
    <source>
        <dbReference type="EMBL" id="PAA48463.1"/>
    </source>
</evidence>
<comment type="caution">
    <text evidence="1">The sequence shown here is derived from an EMBL/GenBank/DDBJ whole genome shotgun (WGS) entry which is preliminary data.</text>
</comment>
<dbReference type="AlphaFoldDB" id="A0A267DGQ6"/>
<feature type="non-terminal residue" evidence="1">
    <location>
        <position position="1"/>
    </location>
</feature>
<name>A0A267DGQ6_9PLAT</name>
<dbReference type="Proteomes" id="UP000215902">
    <property type="component" value="Unassembled WGS sequence"/>
</dbReference>
<reference evidence="1 2" key="1">
    <citation type="submission" date="2017-06" db="EMBL/GenBank/DDBJ databases">
        <title>A platform for efficient transgenesis in Macrostomum lignano, a flatworm model organism for stem cell research.</title>
        <authorList>
            <person name="Berezikov E."/>
        </authorList>
    </citation>
    <scope>NUCLEOTIDE SEQUENCE [LARGE SCALE GENOMIC DNA]</scope>
    <source>
        <strain evidence="1">DV1</strain>
        <tissue evidence="1">Whole organism</tissue>
    </source>
</reference>
<organism evidence="1 2">
    <name type="scientific">Macrostomum lignano</name>
    <dbReference type="NCBI Taxonomy" id="282301"/>
    <lineage>
        <taxon>Eukaryota</taxon>
        <taxon>Metazoa</taxon>
        <taxon>Spiralia</taxon>
        <taxon>Lophotrochozoa</taxon>
        <taxon>Platyhelminthes</taxon>
        <taxon>Rhabditophora</taxon>
        <taxon>Macrostomorpha</taxon>
        <taxon>Macrostomida</taxon>
        <taxon>Macrostomidae</taxon>
        <taxon>Macrostomum</taxon>
    </lineage>
</organism>
<protein>
    <submittedName>
        <fullName evidence="1">Uncharacterized protein</fullName>
    </submittedName>
</protein>
<gene>
    <name evidence="1" type="ORF">BOX15_Mlig029937g5</name>
</gene>
<keyword evidence="2" id="KW-1185">Reference proteome</keyword>
<sequence>FVIQLTQGSKEIMAAAISCIIVESTAATKVCYGTKASVQLGDKLHQCMVLTEALPTTELASSVASTISKVCRTSSNAGQPTRQVPLPQQCRRCQVLDAEVKQLRTELDECHREMRRELSVLEEISRHNLLGKVDDIWNAVRSGSSAQATISGAIDLQRSPLDGNRNDAVNEAVCTTEANTIALSDHLPAIRIQCSLLTAATAKVVGMPVAKALDALTRSLLDALVPVEERQTKSLLPVCKGGNPGRSPRLEDVIADRAYDPRATAIAAFVIKQLDGVTLADGFRAVRKVLRYDRKARSRTIRLQAVSAIPTSSASAAAASSASAAAASSASAAASSMAQANYCESTKPKHPRLLHTQMGNISPTPTNDSFTTCFSQIDGELINMIEL</sequence>
<evidence type="ECO:0000313" key="2">
    <source>
        <dbReference type="Proteomes" id="UP000215902"/>
    </source>
</evidence>
<dbReference type="EMBL" id="NIVC01004140">
    <property type="protein sequence ID" value="PAA48463.1"/>
    <property type="molecule type" value="Genomic_DNA"/>
</dbReference>